<dbReference type="EMBL" id="CAJNOJ010000311">
    <property type="protein sequence ID" value="CAF1390624.1"/>
    <property type="molecule type" value="Genomic_DNA"/>
</dbReference>
<feature type="compositionally biased region" description="Low complexity" evidence="1">
    <location>
        <begin position="78"/>
        <end position="97"/>
    </location>
</feature>
<evidence type="ECO:0000313" key="4">
    <source>
        <dbReference type="Proteomes" id="UP000663828"/>
    </source>
</evidence>
<organism evidence="2 5">
    <name type="scientific">Adineta ricciae</name>
    <name type="common">Rotifer</name>
    <dbReference type="NCBI Taxonomy" id="249248"/>
    <lineage>
        <taxon>Eukaryota</taxon>
        <taxon>Metazoa</taxon>
        <taxon>Spiralia</taxon>
        <taxon>Gnathifera</taxon>
        <taxon>Rotifera</taxon>
        <taxon>Eurotatoria</taxon>
        <taxon>Bdelloidea</taxon>
        <taxon>Adinetida</taxon>
        <taxon>Adinetidae</taxon>
        <taxon>Adineta</taxon>
    </lineage>
</organism>
<keyword evidence="4" id="KW-1185">Reference proteome</keyword>
<dbReference type="Proteomes" id="UP000663828">
    <property type="component" value="Unassembled WGS sequence"/>
</dbReference>
<gene>
    <name evidence="2" type="ORF">EDS130_LOCUS35447</name>
    <name evidence="3" type="ORF">XAT740_LOCUS37459</name>
</gene>
<name>A0A815K4R3_ADIRI</name>
<comment type="caution">
    <text evidence="2">The sequence shown here is derived from an EMBL/GenBank/DDBJ whole genome shotgun (WGS) entry which is preliminary data.</text>
</comment>
<protein>
    <submittedName>
        <fullName evidence="2">Uncharacterized protein</fullName>
    </submittedName>
</protein>
<evidence type="ECO:0000313" key="2">
    <source>
        <dbReference type="EMBL" id="CAF1390624.1"/>
    </source>
</evidence>
<accession>A0A815K4R3</accession>
<dbReference type="AlphaFoldDB" id="A0A815K4R3"/>
<evidence type="ECO:0000313" key="5">
    <source>
        <dbReference type="Proteomes" id="UP000663852"/>
    </source>
</evidence>
<evidence type="ECO:0000313" key="3">
    <source>
        <dbReference type="EMBL" id="CAF1461453.1"/>
    </source>
</evidence>
<sequence>MDSSTFHEHYKNQNQLYIASLSTNLNMNSLYMDNIFLNFKELIIQTLNIDCYCFGSDPLTHKKIREEQSKNDMPEQISSNQSVTSSPSSGSPTSLNESYEEQSKPSTKFES</sequence>
<dbReference type="Proteomes" id="UP000663852">
    <property type="component" value="Unassembled WGS sequence"/>
</dbReference>
<dbReference type="EMBL" id="CAJNOR010003937">
    <property type="protein sequence ID" value="CAF1461453.1"/>
    <property type="molecule type" value="Genomic_DNA"/>
</dbReference>
<feature type="region of interest" description="Disordered" evidence="1">
    <location>
        <begin position="66"/>
        <end position="111"/>
    </location>
</feature>
<proteinExistence type="predicted"/>
<evidence type="ECO:0000256" key="1">
    <source>
        <dbReference type="SAM" id="MobiDB-lite"/>
    </source>
</evidence>
<reference evidence="2" key="1">
    <citation type="submission" date="2021-02" db="EMBL/GenBank/DDBJ databases">
        <authorList>
            <person name="Nowell W R."/>
        </authorList>
    </citation>
    <scope>NUCLEOTIDE SEQUENCE</scope>
</reference>
<dbReference type="OrthoDB" id="10555790at2759"/>
<feature type="compositionally biased region" description="Basic and acidic residues" evidence="1">
    <location>
        <begin position="101"/>
        <end position="111"/>
    </location>
</feature>